<keyword evidence="5" id="KW-0012">Acyltransferase</keyword>
<dbReference type="PANTHER" id="PTHR13693:SF102">
    <property type="entry name" value="2-AMINO-3-KETOBUTYRATE COENZYME A LIGASE, MITOCHONDRIAL"/>
    <property type="match status" value="1"/>
</dbReference>
<dbReference type="NCBIfam" id="TIGR01822">
    <property type="entry name" value="2am3keto_CoA"/>
    <property type="match status" value="1"/>
</dbReference>
<dbReference type="Gene3D" id="3.90.1150.10">
    <property type="entry name" value="Aspartate Aminotransferase, domain 1"/>
    <property type="match status" value="1"/>
</dbReference>
<organism evidence="7 8">
    <name type="scientific">Paratrimastix pyriformis</name>
    <dbReference type="NCBI Taxonomy" id="342808"/>
    <lineage>
        <taxon>Eukaryota</taxon>
        <taxon>Metamonada</taxon>
        <taxon>Preaxostyla</taxon>
        <taxon>Paratrimastigidae</taxon>
        <taxon>Paratrimastix</taxon>
    </lineage>
</organism>
<dbReference type="EMBL" id="JAPMOS010000008">
    <property type="protein sequence ID" value="KAJ4461274.1"/>
    <property type="molecule type" value="Genomic_DNA"/>
</dbReference>
<keyword evidence="4" id="KW-0663">Pyridoxal phosphate</keyword>
<dbReference type="InterPro" id="IPR050087">
    <property type="entry name" value="AON_synthase_class-II"/>
</dbReference>
<evidence type="ECO:0000256" key="5">
    <source>
        <dbReference type="ARBA" id="ARBA00023315"/>
    </source>
</evidence>
<comment type="similarity">
    <text evidence="2">Belongs to the class-II pyridoxal-phosphate-dependent aminotransferase family.</text>
</comment>
<comment type="caution">
    <text evidence="7">The sequence shown here is derived from an EMBL/GenBank/DDBJ whole genome shotgun (WGS) entry which is preliminary data.</text>
</comment>
<feature type="domain" description="Aminotransferase class I/classII large" evidence="6">
    <location>
        <begin position="45"/>
        <end position="383"/>
    </location>
</feature>
<evidence type="ECO:0000256" key="2">
    <source>
        <dbReference type="ARBA" id="ARBA00008392"/>
    </source>
</evidence>
<dbReference type="InterPro" id="IPR015424">
    <property type="entry name" value="PyrdxlP-dep_Trfase"/>
</dbReference>
<evidence type="ECO:0000259" key="6">
    <source>
        <dbReference type="Pfam" id="PF00155"/>
    </source>
</evidence>
<keyword evidence="8" id="KW-1185">Reference proteome</keyword>
<comment type="cofactor">
    <cofactor evidence="1">
        <name>pyridoxal 5'-phosphate</name>
        <dbReference type="ChEBI" id="CHEBI:597326"/>
    </cofactor>
</comment>
<proteinExistence type="inferred from homology"/>
<evidence type="ECO:0000256" key="4">
    <source>
        <dbReference type="ARBA" id="ARBA00022898"/>
    </source>
</evidence>
<dbReference type="PROSITE" id="PS00599">
    <property type="entry name" value="AA_TRANSFER_CLASS_2"/>
    <property type="match status" value="1"/>
</dbReference>
<reference evidence="7" key="1">
    <citation type="journal article" date="2022" name="bioRxiv">
        <title>Genomics of Preaxostyla Flagellates Illuminates Evolutionary Transitions and the Path Towards Mitochondrial Loss.</title>
        <authorList>
            <person name="Novak L.V.F."/>
            <person name="Treitli S.C."/>
            <person name="Pyrih J."/>
            <person name="Halakuc P."/>
            <person name="Pipaliya S.V."/>
            <person name="Vacek V."/>
            <person name="Brzon O."/>
            <person name="Soukal P."/>
            <person name="Eme L."/>
            <person name="Dacks J.B."/>
            <person name="Karnkowska A."/>
            <person name="Elias M."/>
            <person name="Hampl V."/>
        </authorList>
    </citation>
    <scope>NUCLEOTIDE SEQUENCE</scope>
    <source>
        <strain evidence="7">RCP-MX</strain>
    </source>
</reference>
<dbReference type="InterPro" id="IPR015422">
    <property type="entry name" value="PyrdxlP-dep_Trfase_small"/>
</dbReference>
<dbReference type="InterPro" id="IPR015421">
    <property type="entry name" value="PyrdxlP-dep_Trfase_major"/>
</dbReference>
<dbReference type="NCBIfam" id="NF005394">
    <property type="entry name" value="PRK06939.1"/>
    <property type="match status" value="1"/>
</dbReference>
<dbReference type="Pfam" id="PF00155">
    <property type="entry name" value="Aminotran_1_2"/>
    <property type="match status" value="1"/>
</dbReference>
<name>A0ABQ8UQ35_9EUKA</name>
<dbReference type="CDD" id="cd06454">
    <property type="entry name" value="KBL_like"/>
    <property type="match status" value="1"/>
</dbReference>
<dbReference type="InterPro" id="IPR001917">
    <property type="entry name" value="Aminotrans_II_pyridoxalP_BS"/>
</dbReference>
<dbReference type="Gene3D" id="3.40.640.10">
    <property type="entry name" value="Type I PLP-dependent aspartate aminotransferase-like (Major domain)"/>
    <property type="match status" value="1"/>
</dbReference>
<evidence type="ECO:0000256" key="3">
    <source>
        <dbReference type="ARBA" id="ARBA00022679"/>
    </source>
</evidence>
<keyword evidence="3" id="KW-0808">Transferase</keyword>
<dbReference type="PANTHER" id="PTHR13693">
    <property type="entry name" value="CLASS II AMINOTRANSFERASE/8-AMINO-7-OXONONANOATE SYNTHASE"/>
    <property type="match status" value="1"/>
</dbReference>
<evidence type="ECO:0000313" key="8">
    <source>
        <dbReference type="Proteomes" id="UP001141327"/>
    </source>
</evidence>
<evidence type="ECO:0000256" key="1">
    <source>
        <dbReference type="ARBA" id="ARBA00001933"/>
    </source>
</evidence>
<dbReference type="InterPro" id="IPR004839">
    <property type="entry name" value="Aminotransferase_I/II_large"/>
</dbReference>
<dbReference type="Proteomes" id="UP001141327">
    <property type="component" value="Unassembled WGS sequence"/>
</dbReference>
<accession>A0ABQ8UQ35</accession>
<dbReference type="HAMAP" id="MF_00985">
    <property type="entry name" value="2am3keto_CoA_ligase"/>
    <property type="match status" value="1"/>
</dbReference>
<sequence>MSEAIQSFSRTLADLKAAGHYKNERIITSPMGAEVTVEGRTDPALIFCSNNYLGLADHPEIIEAAKHTLDTRGFGLASVRFICGTQDIHKQLEAAISRFFGTEDSILYSSCFDANVGIFESLLGENDCILSDALNHASIIDGVRLCKARRERYEHCNMQDLEQRLRASQECGIRLISTDGVFSMDGDIAPLAEICELARKYGALVHIDDSHATGFLGQTGRGTAEHCHCLGQVDVITSTLGKALGGGSGGFTTGRREIIAMLRQRSRPYLFSNTVPPPIVGAALKTFEILSASTQLRDKLAENTRFFREKMTEAGFSIRPSVHPIVSIMIGDARLANEFAEEMLQLGIYVVPFSFPVVSKGMARIRVQISAAHTREQLERAIACFLEVGRAKGIVHSAFL</sequence>
<dbReference type="SUPFAM" id="SSF53383">
    <property type="entry name" value="PLP-dependent transferases"/>
    <property type="match status" value="1"/>
</dbReference>
<evidence type="ECO:0000313" key="7">
    <source>
        <dbReference type="EMBL" id="KAJ4461274.1"/>
    </source>
</evidence>
<gene>
    <name evidence="7" type="ORF">PAPYR_2308</name>
</gene>
<protein>
    <submittedName>
        <fullName evidence="7">Glycine C-acetyltransferase</fullName>
    </submittedName>
</protein>
<dbReference type="InterPro" id="IPR011282">
    <property type="entry name" value="2am3keto_CoA_ligase"/>
</dbReference>